<sequence length="475" mass="53873">MSFFLDPMDGVMEATQQADASTPKLNVGCLFDHFSGRYTRGAHGESLLNGGMSHITAIVGKNNQYKSTTADYFMAAAQNNYYDVGNSFYKETEGSRDLEGLEFRMGQFPRIQEAGVIGNPKMFLTNMIKISAEDYWEKRKEYGKKKVATKGAMLETPFLNADGSFIQVLAPTFEEIDSWSMLNFEALEKKADKAKNVADSKNNMLFANDGMYKTRIIMAMPGVNGRTGFYSVMTAHLGDAFNMDPNSPPEKIMAHMQAGTKIKNATEKFTYIPNNMWMCHSQKPHLDKEGIPMYGRGEKGEQYDKDLVEVKMLNLRGKFGQSGAPFKVIFSQTEGLQPHLTELCYLRENGQYGMGSNMVNMSMEIYPDGKFTRNSIRDKIKEDAKLCRALELTAGLCQIKRVMWYLGDIVHQTPPDIFQKLKEMGYDWDEILGGTRGHWQFNGIKEDKQFLSALDLLRMAAGEYHPYWMQPLKKK</sequence>
<name>W8CZP5_9CAUD</name>
<keyword evidence="2" id="KW-1185">Reference proteome</keyword>
<dbReference type="GeneID" id="18501069"/>
<dbReference type="EMBL" id="KF623294">
    <property type="protein sequence ID" value="AGX01896.1"/>
    <property type="molecule type" value="Genomic_DNA"/>
</dbReference>
<accession>W8CZP5</accession>
<dbReference type="OrthoDB" id="2370at10239"/>
<dbReference type="KEGG" id="vg:18501069"/>
<proteinExistence type="predicted"/>
<dbReference type="RefSeq" id="YP_009010227.1">
    <property type="nucleotide sequence ID" value="NC_023610.1"/>
</dbReference>
<protein>
    <submittedName>
        <fullName evidence="1">UvsX</fullName>
    </submittedName>
</protein>
<reference evidence="1 2" key="1">
    <citation type="journal article" date="2014" name="FEMS Microbiol. Lett.">
        <title>The genome of the Erwinia amylovora phage PhiEaH1 reveals greater diversity and broadens the applicability of phages for the treatment of fire blight.</title>
        <authorList>
            <person name="Meczker K."/>
            <person name="Domotor D."/>
            <person name="Vass J."/>
            <person name="Rakhely G."/>
            <person name="Schneider G."/>
            <person name="Kovacs T."/>
        </authorList>
    </citation>
    <scope>NUCLEOTIDE SEQUENCE [LARGE SCALE GENOMIC DNA]</scope>
</reference>
<gene>
    <name evidence="1" type="primary">uvsX</name>
</gene>
<dbReference type="Proteomes" id="UP000204235">
    <property type="component" value="Segment"/>
</dbReference>
<evidence type="ECO:0000313" key="1">
    <source>
        <dbReference type="EMBL" id="AGX01896.1"/>
    </source>
</evidence>
<organism evidence="1 2">
    <name type="scientific">Erwinia phage PhiEaH1</name>
    <dbReference type="NCBI Taxonomy" id="1401669"/>
    <lineage>
        <taxon>Viruses</taxon>
        <taxon>Duplodnaviria</taxon>
        <taxon>Heunggongvirae</taxon>
        <taxon>Uroviricota</taxon>
        <taxon>Caudoviricetes</taxon>
        <taxon>Chimalliviridae</taxon>
        <taxon>Iapetusvirus</taxon>
        <taxon>Iapetusvirus EaH1</taxon>
    </lineage>
</organism>
<evidence type="ECO:0000313" key="2">
    <source>
        <dbReference type="Proteomes" id="UP000204235"/>
    </source>
</evidence>